<evidence type="ECO:0000256" key="6">
    <source>
        <dbReference type="ARBA" id="ARBA00022827"/>
    </source>
</evidence>
<dbReference type="RefSeq" id="WP_007143243.1">
    <property type="nucleotide sequence ID" value="NZ_AOLZ01000073.1"/>
</dbReference>
<evidence type="ECO:0000313" key="14">
    <source>
        <dbReference type="Proteomes" id="UP000186547"/>
    </source>
</evidence>
<organism evidence="12 13">
    <name type="scientific">Natronobacterium lacisalsi AJ5</name>
    <dbReference type="NCBI Taxonomy" id="358396"/>
    <lineage>
        <taxon>Archaea</taxon>
        <taxon>Methanobacteriati</taxon>
        <taxon>Methanobacteriota</taxon>
        <taxon>Stenosarchaea group</taxon>
        <taxon>Halobacteria</taxon>
        <taxon>Halobacteriales</taxon>
        <taxon>Natrialbaceae</taxon>
        <taxon>Natronobacterium</taxon>
    </lineage>
</organism>
<dbReference type="KEGG" id="hlc:CHINAEXTREME09205"/>
<dbReference type="InterPro" id="IPR008219">
    <property type="entry name" value="PRODH_bac_arc"/>
</dbReference>
<dbReference type="eggNOG" id="arCOG06322">
    <property type="taxonomic scope" value="Archaea"/>
</dbReference>
<dbReference type="Gene3D" id="3.20.20.220">
    <property type="match status" value="1"/>
</dbReference>
<keyword evidence="13" id="KW-1185">Reference proteome</keyword>
<dbReference type="UniPathway" id="UPA00261">
    <property type="reaction ID" value="UER00373"/>
</dbReference>
<comment type="cofactor">
    <cofactor evidence="1">
        <name>FAD</name>
        <dbReference type="ChEBI" id="CHEBI:57692"/>
    </cofactor>
</comment>
<evidence type="ECO:0000313" key="12">
    <source>
        <dbReference type="EMBL" id="EMA28497.1"/>
    </source>
</evidence>
<feature type="domain" description="Proline dehydrogenase" evidence="10">
    <location>
        <begin position="19"/>
        <end position="270"/>
    </location>
</feature>
<evidence type="ECO:0000256" key="5">
    <source>
        <dbReference type="ARBA" id="ARBA00022741"/>
    </source>
</evidence>
<gene>
    <name evidence="12" type="ORF">C445_17771</name>
    <name evidence="11" type="ORF">CHINAEXTREME_09205</name>
</gene>
<comment type="pathway">
    <text evidence="2">Amino-acid degradation; L-proline degradation into L-glutamate; L-glutamate from L-proline: step 1/2.</text>
</comment>
<evidence type="ECO:0000256" key="7">
    <source>
        <dbReference type="ARBA" id="ARBA00023002"/>
    </source>
</evidence>
<evidence type="ECO:0000259" key="10">
    <source>
        <dbReference type="Pfam" id="PF01619"/>
    </source>
</evidence>
<reference evidence="11" key="3">
    <citation type="submission" date="2017-01" db="EMBL/GenBank/DDBJ databases">
        <authorList>
            <person name="Mah S.A."/>
            <person name="Swanson W.J."/>
            <person name="Moy G.W."/>
            <person name="Vacquier V.D."/>
        </authorList>
    </citation>
    <scope>NUCLEOTIDE SEQUENCE</scope>
    <source>
        <strain evidence="11">AJ5</strain>
    </source>
</reference>
<reference evidence="12 13" key="2">
    <citation type="journal article" date="2014" name="PLoS Genet.">
        <title>Phylogenetically driven sequencing of extremely halophilic archaea reveals strategies for static and dynamic osmo-response.</title>
        <authorList>
            <person name="Becker E.A."/>
            <person name="Seitzer P.M."/>
            <person name="Tritt A."/>
            <person name="Larsen D."/>
            <person name="Krusor M."/>
            <person name="Yao A.I."/>
            <person name="Wu D."/>
            <person name="Madern D."/>
            <person name="Eisen J.A."/>
            <person name="Darling A.E."/>
            <person name="Facciotti M.T."/>
        </authorList>
    </citation>
    <scope>NUCLEOTIDE SEQUENCE [LARGE SCALE GENOMIC DNA]</scope>
    <source>
        <strain evidence="12 13">AJ5</strain>
    </source>
</reference>
<evidence type="ECO:0000313" key="11">
    <source>
        <dbReference type="EMBL" id="APW97945.1"/>
    </source>
</evidence>
<dbReference type="PANTHER" id="PTHR13914:SF0">
    <property type="entry name" value="PROLINE DEHYDROGENASE 1, MITOCHONDRIAL"/>
    <property type="match status" value="1"/>
</dbReference>
<dbReference type="Proteomes" id="UP000186547">
    <property type="component" value="Chromosome"/>
</dbReference>
<dbReference type="InterPro" id="IPR002872">
    <property type="entry name" value="Proline_DH_dom"/>
</dbReference>
<proteinExistence type="predicted"/>
<dbReference type="STRING" id="358396.CHINAEXTREME_09205"/>
<sequence>MIPPIASRFVAGESAAEALDHVRSINGRDVGAIVNLLGEHYDERPPVRSDAAEYRSLVADIARSDLDACISVKPSQLGLDIGEDVFREELESIVDAARDHGVFVWIDMEDHTTTDATLDAYEELAREHDGGVGVCVQANLERTREDVERLADVPGKVRFVKGAYDEPADVAYTDTERVDRELKALLEYAFEHFDGGIGVGSHDPAIIEHAIDLHEEHGTDFEIQMLMGVRTDAQFDLAAEYDVYQYVPYGGRWLSYFYRRMMERKGNIRFALRAVFGS</sequence>
<evidence type="ECO:0000256" key="4">
    <source>
        <dbReference type="ARBA" id="ARBA00022630"/>
    </source>
</evidence>
<dbReference type="EMBL" id="CP019285">
    <property type="protein sequence ID" value="APW97945.1"/>
    <property type="molecule type" value="Genomic_DNA"/>
</dbReference>
<dbReference type="GO" id="GO:0000166">
    <property type="term" value="F:nucleotide binding"/>
    <property type="evidence" value="ECO:0007669"/>
    <property type="project" value="UniProtKB-KW"/>
</dbReference>
<dbReference type="Pfam" id="PF01619">
    <property type="entry name" value="Pro_dh"/>
    <property type="match status" value="1"/>
</dbReference>
<dbReference type="GO" id="GO:0010133">
    <property type="term" value="P:L-proline catabolic process to L-glutamate"/>
    <property type="evidence" value="ECO:0007669"/>
    <property type="project" value="UniProtKB-UniPathway"/>
</dbReference>
<dbReference type="InterPro" id="IPR029041">
    <property type="entry name" value="FAD-linked_oxidoreductase-like"/>
</dbReference>
<keyword evidence="5" id="KW-0547">Nucleotide-binding</keyword>
<evidence type="ECO:0000256" key="3">
    <source>
        <dbReference type="ARBA" id="ARBA00012695"/>
    </source>
</evidence>
<keyword evidence="6" id="KW-0274">FAD</keyword>
<keyword evidence="8" id="KW-0642">Proline metabolism</keyword>
<reference evidence="11 14" key="1">
    <citation type="journal article" date="2011" name="J. Bacteriol.">
        <title>Genome sequence of Halobiforma lacisalsi AJ5, an extremely halophilic archaeon which harbors a bop gene.</title>
        <authorList>
            <person name="Jiang X."/>
            <person name="Wang S."/>
            <person name="Cheng H."/>
            <person name="Huo Y."/>
            <person name="Zhang X."/>
            <person name="Zhu X."/>
            <person name="Han X."/>
            <person name="Ni P."/>
            <person name="Wu M."/>
        </authorList>
    </citation>
    <scope>NUCLEOTIDE SEQUENCE [LARGE SCALE GENOMIC DNA]</scope>
    <source>
        <strain evidence="11 14">AJ5</strain>
    </source>
</reference>
<dbReference type="AlphaFoldDB" id="M0L4L3"/>
<dbReference type="GO" id="GO:0004657">
    <property type="term" value="F:proline dehydrogenase activity"/>
    <property type="evidence" value="ECO:0007669"/>
    <property type="project" value="UniProtKB-EC"/>
</dbReference>
<protein>
    <recommendedName>
        <fullName evidence="3">proline dehydrogenase</fullName>
        <ecNumber evidence="3">1.5.5.2</ecNumber>
    </recommendedName>
</protein>
<dbReference type="EC" id="1.5.5.2" evidence="3"/>
<dbReference type="PATRIC" id="fig|358396.7.peg.3592"/>
<dbReference type="SUPFAM" id="SSF51730">
    <property type="entry name" value="FAD-linked oxidoreductase"/>
    <property type="match status" value="1"/>
</dbReference>
<name>M0L4L3_NATLA</name>
<dbReference type="PIRSF" id="PIRSF000196">
    <property type="entry name" value="Pro_dehydrog"/>
    <property type="match status" value="1"/>
</dbReference>
<dbReference type="PANTHER" id="PTHR13914">
    <property type="entry name" value="PROLINE OXIDASE"/>
    <property type="match status" value="1"/>
</dbReference>
<dbReference type="InterPro" id="IPR015659">
    <property type="entry name" value="Proline_oxidase"/>
</dbReference>
<evidence type="ECO:0000313" key="13">
    <source>
        <dbReference type="Proteomes" id="UP000011555"/>
    </source>
</evidence>
<comment type="catalytic activity">
    <reaction evidence="9">
        <text>L-proline + a quinone = (S)-1-pyrroline-5-carboxylate + a quinol + H(+)</text>
        <dbReference type="Rhea" id="RHEA:23784"/>
        <dbReference type="ChEBI" id="CHEBI:15378"/>
        <dbReference type="ChEBI" id="CHEBI:17388"/>
        <dbReference type="ChEBI" id="CHEBI:24646"/>
        <dbReference type="ChEBI" id="CHEBI:60039"/>
        <dbReference type="ChEBI" id="CHEBI:132124"/>
        <dbReference type="EC" id="1.5.5.2"/>
    </reaction>
</comment>
<dbReference type="EMBL" id="AOLZ01000073">
    <property type="protein sequence ID" value="EMA28497.1"/>
    <property type="molecule type" value="Genomic_DNA"/>
</dbReference>
<evidence type="ECO:0000256" key="8">
    <source>
        <dbReference type="ARBA" id="ARBA00023062"/>
    </source>
</evidence>
<accession>M0L4L3</accession>
<evidence type="ECO:0000256" key="1">
    <source>
        <dbReference type="ARBA" id="ARBA00001974"/>
    </source>
</evidence>
<dbReference type="Proteomes" id="UP000011555">
    <property type="component" value="Unassembled WGS sequence"/>
</dbReference>
<keyword evidence="4" id="KW-0285">Flavoprotein</keyword>
<evidence type="ECO:0000256" key="9">
    <source>
        <dbReference type="ARBA" id="ARBA00048779"/>
    </source>
</evidence>
<evidence type="ECO:0000256" key="2">
    <source>
        <dbReference type="ARBA" id="ARBA00004739"/>
    </source>
</evidence>
<keyword evidence="7" id="KW-0560">Oxidoreductase</keyword>
<dbReference type="GeneID" id="30921299"/>